<evidence type="ECO:0000313" key="2">
    <source>
        <dbReference type="EMBL" id="CAK9224091.1"/>
    </source>
</evidence>
<dbReference type="Proteomes" id="UP001497512">
    <property type="component" value="Chromosome 4"/>
</dbReference>
<keyword evidence="1" id="KW-0812">Transmembrane</keyword>
<proteinExistence type="predicted"/>
<organism evidence="2 3">
    <name type="scientific">Sphagnum troendelagicum</name>
    <dbReference type="NCBI Taxonomy" id="128251"/>
    <lineage>
        <taxon>Eukaryota</taxon>
        <taxon>Viridiplantae</taxon>
        <taxon>Streptophyta</taxon>
        <taxon>Embryophyta</taxon>
        <taxon>Bryophyta</taxon>
        <taxon>Sphagnophytina</taxon>
        <taxon>Sphagnopsida</taxon>
        <taxon>Sphagnales</taxon>
        <taxon>Sphagnaceae</taxon>
        <taxon>Sphagnum</taxon>
    </lineage>
</organism>
<evidence type="ECO:0000313" key="3">
    <source>
        <dbReference type="Proteomes" id="UP001497512"/>
    </source>
</evidence>
<sequence>MRISASPSLLGEFCDPAAVAHAISLRISCVVVEVVFVTIHVEGMARYVLSVWTTTKIAAGSFLVGVIVGFRLKNTIRKGAEKLLKRLQRD</sequence>
<accession>A0ABP0ULU5</accession>
<reference evidence="2" key="1">
    <citation type="submission" date="2024-02" db="EMBL/GenBank/DDBJ databases">
        <authorList>
            <consortium name="ELIXIR-Norway"/>
            <consortium name="Elixir Norway"/>
        </authorList>
    </citation>
    <scope>NUCLEOTIDE SEQUENCE</scope>
</reference>
<name>A0ABP0ULU5_9BRYO</name>
<gene>
    <name evidence="2" type="ORF">CSSPTR1EN2_LOCUS17158</name>
</gene>
<evidence type="ECO:0000256" key="1">
    <source>
        <dbReference type="SAM" id="Phobius"/>
    </source>
</evidence>
<protein>
    <submittedName>
        <fullName evidence="2">Uncharacterized protein</fullName>
    </submittedName>
</protein>
<dbReference type="EMBL" id="OZ019896">
    <property type="protein sequence ID" value="CAK9224091.1"/>
    <property type="molecule type" value="Genomic_DNA"/>
</dbReference>
<feature type="transmembrane region" description="Helical" evidence="1">
    <location>
        <begin position="47"/>
        <end position="70"/>
    </location>
</feature>
<keyword evidence="3" id="KW-1185">Reference proteome</keyword>
<keyword evidence="1" id="KW-1133">Transmembrane helix</keyword>
<keyword evidence="1" id="KW-0472">Membrane</keyword>